<keyword evidence="3" id="KW-1185">Reference proteome</keyword>
<feature type="signal peptide" evidence="1">
    <location>
        <begin position="1"/>
        <end position="25"/>
    </location>
</feature>
<evidence type="ECO:0000313" key="3">
    <source>
        <dbReference type="Proteomes" id="UP001286313"/>
    </source>
</evidence>
<comment type="caution">
    <text evidence="2">The sequence shown here is derived from an EMBL/GenBank/DDBJ whole genome shotgun (WGS) entry which is preliminary data.</text>
</comment>
<protein>
    <submittedName>
        <fullName evidence="2">Uncharacterized protein</fullName>
    </submittedName>
</protein>
<reference evidence="2" key="1">
    <citation type="submission" date="2023-10" db="EMBL/GenBank/DDBJ databases">
        <title>Genome assemblies of two species of porcelain crab, Petrolisthes cinctipes and Petrolisthes manimaculis (Anomura: Porcellanidae).</title>
        <authorList>
            <person name="Angst P."/>
        </authorList>
    </citation>
    <scope>NUCLEOTIDE SEQUENCE</scope>
    <source>
        <strain evidence="2">PB745_01</strain>
        <tissue evidence="2">Gill</tissue>
    </source>
</reference>
<organism evidence="2 3">
    <name type="scientific">Petrolisthes cinctipes</name>
    <name type="common">Flat porcelain crab</name>
    <dbReference type="NCBI Taxonomy" id="88211"/>
    <lineage>
        <taxon>Eukaryota</taxon>
        <taxon>Metazoa</taxon>
        <taxon>Ecdysozoa</taxon>
        <taxon>Arthropoda</taxon>
        <taxon>Crustacea</taxon>
        <taxon>Multicrustacea</taxon>
        <taxon>Malacostraca</taxon>
        <taxon>Eumalacostraca</taxon>
        <taxon>Eucarida</taxon>
        <taxon>Decapoda</taxon>
        <taxon>Pleocyemata</taxon>
        <taxon>Anomura</taxon>
        <taxon>Galatheoidea</taxon>
        <taxon>Porcellanidae</taxon>
        <taxon>Petrolisthes</taxon>
    </lineage>
</organism>
<feature type="chain" id="PRO_5042085858" evidence="1">
    <location>
        <begin position="26"/>
        <end position="120"/>
    </location>
</feature>
<sequence length="120" mass="13795">MSVMIFWHQFTVNHAWHLLVPHLWALPQETAIQPLAEAAMLATAQRVPGLHKMTLQEVQEAHSSVKQQDLFEILECVNEADAALQPQEQQQQPQLQDMETELPVGRLRHILCALDNFKLR</sequence>
<evidence type="ECO:0000313" key="2">
    <source>
        <dbReference type="EMBL" id="KAK3881991.1"/>
    </source>
</evidence>
<evidence type="ECO:0000256" key="1">
    <source>
        <dbReference type="SAM" id="SignalP"/>
    </source>
</evidence>
<dbReference type="Proteomes" id="UP001286313">
    <property type="component" value="Unassembled WGS sequence"/>
</dbReference>
<gene>
    <name evidence="2" type="ORF">Pcinc_013595</name>
</gene>
<keyword evidence="1" id="KW-0732">Signal</keyword>
<name>A0AAE1KQ66_PETCI</name>
<dbReference type="EMBL" id="JAWQEG010001149">
    <property type="protein sequence ID" value="KAK3881991.1"/>
    <property type="molecule type" value="Genomic_DNA"/>
</dbReference>
<accession>A0AAE1KQ66</accession>
<dbReference type="AlphaFoldDB" id="A0AAE1KQ66"/>
<proteinExistence type="predicted"/>